<dbReference type="AlphaFoldDB" id="F7YCK4"/>
<accession>F7YCK4</accession>
<proteinExistence type="predicted"/>
<reference evidence="1 2" key="1">
    <citation type="submission" date="2010-10" db="EMBL/GenBank/DDBJ databases">
        <title>Complete sequence of Mesorhizobium opportunistum WSM2075.</title>
        <authorList>
            <consortium name="US DOE Joint Genome Institute"/>
            <person name="Lucas S."/>
            <person name="Copeland A."/>
            <person name="Lapidus A."/>
            <person name="Cheng J.-F."/>
            <person name="Bruce D."/>
            <person name="Goodwin L."/>
            <person name="Pitluck S."/>
            <person name="Chertkov O."/>
            <person name="Misra M."/>
            <person name="Detter J.C."/>
            <person name="Han C."/>
            <person name="Tapia R."/>
            <person name="Land M."/>
            <person name="Hauser L."/>
            <person name="Kyrpides N."/>
            <person name="Ovchinnikova G."/>
            <person name="Mavrommatis K.M."/>
            <person name="Tiwari R.P."/>
            <person name="Howieson J.G."/>
            <person name="O'Hara G.W."/>
            <person name="Nandasena K.G."/>
            <person name="Woyke T."/>
        </authorList>
    </citation>
    <scope>NUCLEOTIDE SEQUENCE [LARGE SCALE GENOMIC DNA]</scope>
    <source>
        <strain evidence="2">LMG 24607 / HAMBI 3007 / WSM2075</strain>
    </source>
</reference>
<dbReference type="HOGENOM" id="CLU_3027036_0_0_5"/>
<gene>
    <name evidence="1" type="ordered locus">Mesop_3370</name>
</gene>
<protein>
    <submittedName>
        <fullName evidence="1">Uncharacterized protein</fullName>
    </submittedName>
</protein>
<dbReference type="KEGG" id="mop:Mesop_3370"/>
<evidence type="ECO:0000313" key="1">
    <source>
        <dbReference type="EMBL" id="AEH87816.1"/>
    </source>
</evidence>
<dbReference type="EMBL" id="CP002279">
    <property type="protein sequence ID" value="AEH87816.1"/>
    <property type="molecule type" value="Genomic_DNA"/>
</dbReference>
<dbReference type="STRING" id="536019.Mesop_3370"/>
<sequence>MARYAKFIVALVGIGTLIGLQHAGVEIPGLADIVRDLIVGALVAGGVYQVPNRRA</sequence>
<organism evidence="1 2">
    <name type="scientific">Mesorhizobium opportunistum (strain LMG 24607 / HAMBI 3007 / WSM2075)</name>
    <dbReference type="NCBI Taxonomy" id="536019"/>
    <lineage>
        <taxon>Bacteria</taxon>
        <taxon>Pseudomonadati</taxon>
        <taxon>Pseudomonadota</taxon>
        <taxon>Alphaproteobacteria</taxon>
        <taxon>Hyphomicrobiales</taxon>
        <taxon>Phyllobacteriaceae</taxon>
        <taxon>Mesorhizobium</taxon>
    </lineage>
</organism>
<dbReference type="RefSeq" id="WP_013894505.1">
    <property type="nucleotide sequence ID" value="NC_015675.1"/>
</dbReference>
<evidence type="ECO:0000313" key="2">
    <source>
        <dbReference type="Proteomes" id="UP000001623"/>
    </source>
</evidence>
<name>F7YCK4_MESOW</name>
<dbReference type="Proteomes" id="UP000001623">
    <property type="component" value="Chromosome"/>
</dbReference>